<keyword evidence="2" id="KW-1185">Reference proteome</keyword>
<evidence type="ECO:0008006" key="3">
    <source>
        <dbReference type="Google" id="ProtNLM"/>
    </source>
</evidence>
<dbReference type="RefSeq" id="WP_013408108.1">
    <property type="nucleotide sequence ID" value="NC_014655.1"/>
</dbReference>
<organism evidence="1 2">
    <name type="scientific">Leadbetterella byssophila (strain DSM 17132 / JCM 16389 / KACC 11308 / NBRC 106382 / 4M15)</name>
    <dbReference type="NCBI Taxonomy" id="649349"/>
    <lineage>
        <taxon>Bacteria</taxon>
        <taxon>Pseudomonadati</taxon>
        <taxon>Bacteroidota</taxon>
        <taxon>Cytophagia</taxon>
        <taxon>Cytophagales</taxon>
        <taxon>Leadbetterellaceae</taxon>
        <taxon>Leadbetterella</taxon>
    </lineage>
</organism>
<dbReference type="InterPro" id="IPR014942">
    <property type="entry name" value="AbiEii"/>
</dbReference>
<dbReference type="Proteomes" id="UP000007435">
    <property type="component" value="Chromosome"/>
</dbReference>
<dbReference type="eggNOG" id="COG2253">
    <property type="taxonomic scope" value="Bacteria"/>
</dbReference>
<gene>
    <name evidence="1" type="ordered locus">Lbys_1340</name>
</gene>
<dbReference type="OrthoDB" id="9796281at2"/>
<dbReference type="STRING" id="649349.Lbys_1340"/>
<reference evidence="1 2" key="2">
    <citation type="journal article" date="2011" name="Stand. Genomic Sci.">
        <title>Complete genome sequence of Leadbetterella byssophila type strain (4M15).</title>
        <authorList>
            <person name="Abt B."/>
            <person name="Teshima H."/>
            <person name="Lucas S."/>
            <person name="Lapidus A."/>
            <person name="Del Rio T.G."/>
            <person name="Nolan M."/>
            <person name="Tice H."/>
            <person name="Cheng J.F."/>
            <person name="Pitluck S."/>
            <person name="Liolios K."/>
            <person name="Pagani I."/>
            <person name="Ivanova N."/>
            <person name="Mavromatis K."/>
            <person name="Pati A."/>
            <person name="Tapia R."/>
            <person name="Han C."/>
            <person name="Goodwin L."/>
            <person name="Chen A."/>
            <person name="Palaniappan K."/>
            <person name="Land M."/>
            <person name="Hauser L."/>
            <person name="Chang Y.J."/>
            <person name="Jeffries C.D."/>
            <person name="Rohde M."/>
            <person name="Goker M."/>
            <person name="Tindall B.J."/>
            <person name="Detter J.C."/>
            <person name="Woyke T."/>
            <person name="Bristow J."/>
            <person name="Eisen J.A."/>
            <person name="Markowitz V."/>
            <person name="Hugenholtz P."/>
            <person name="Klenk H.P."/>
            <person name="Kyrpides N.C."/>
        </authorList>
    </citation>
    <scope>NUCLEOTIDE SEQUENCE [LARGE SCALE GENOMIC DNA]</scope>
    <source>
        <strain evidence="2">DSM 17132 / JCM 16389 / KACC 11308 / NBRC 106382 / 4M15</strain>
    </source>
</reference>
<reference key="1">
    <citation type="submission" date="2010-11" db="EMBL/GenBank/DDBJ databases">
        <title>The complete genome of Leadbetterella byssophila DSM 17132.</title>
        <authorList>
            <consortium name="US DOE Joint Genome Institute (JGI-PGF)"/>
            <person name="Lucas S."/>
            <person name="Copeland A."/>
            <person name="Lapidus A."/>
            <person name="Glavina del Rio T."/>
            <person name="Dalin E."/>
            <person name="Tice H."/>
            <person name="Bruce D."/>
            <person name="Goodwin L."/>
            <person name="Pitluck S."/>
            <person name="Kyrpides N."/>
            <person name="Mavromatis K."/>
            <person name="Ivanova N."/>
            <person name="Teshima H."/>
            <person name="Brettin T."/>
            <person name="Detter J.C."/>
            <person name="Han C."/>
            <person name="Tapia R."/>
            <person name="Land M."/>
            <person name="Hauser L."/>
            <person name="Markowitz V."/>
            <person name="Cheng J.-F."/>
            <person name="Hugenholtz P."/>
            <person name="Woyke T."/>
            <person name="Wu D."/>
            <person name="Tindall B."/>
            <person name="Pomrenke H.G."/>
            <person name="Brambilla E."/>
            <person name="Klenk H.-P."/>
            <person name="Eisen J.A."/>
        </authorList>
    </citation>
    <scope>NUCLEOTIDE SEQUENCE [LARGE SCALE GENOMIC DNA]</scope>
    <source>
        <strain>DSM 17132</strain>
    </source>
</reference>
<evidence type="ECO:0000313" key="1">
    <source>
        <dbReference type="EMBL" id="ADQ17059.1"/>
    </source>
</evidence>
<sequence>MLHTETVEARTLDLIRALMSDTKLQAFFLVGGTALSLKLGHRISIDIDMFSDKEFDAESIGAHLKGKYGLTDDQVIKNGAFGFIDQVKVDFISHRYPLLKPMEVIDGIRMLSLEDIGAMKLHAIVQNGSRLKDFIDVYYLLEKIPFGLLSKAYCQKYPNATPQMAHSGLLYHADIDFSVPVTMLKSKLDWAIINDRLRNAVLKNHWSVFEQDQPKEQTRQKRGRRL</sequence>
<dbReference type="KEGG" id="lby:Lbys_1340"/>
<dbReference type="AlphaFoldDB" id="E4RVJ5"/>
<proteinExistence type="predicted"/>
<dbReference type="HOGENOM" id="CLU_106275_0_0_10"/>
<evidence type="ECO:0000313" key="2">
    <source>
        <dbReference type="Proteomes" id="UP000007435"/>
    </source>
</evidence>
<accession>E4RVJ5</accession>
<dbReference type="EMBL" id="CP002305">
    <property type="protein sequence ID" value="ADQ17059.1"/>
    <property type="molecule type" value="Genomic_DNA"/>
</dbReference>
<name>E4RVJ5_LEAB4</name>
<protein>
    <recommendedName>
        <fullName evidence="3">Nucleotidyl transferase AbiEii toxin, Type IV TA system</fullName>
    </recommendedName>
</protein>
<dbReference type="Pfam" id="PF08843">
    <property type="entry name" value="AbiEii"/>
    <property type="match status" value="1"/>
</dbReference>